<dbReference type="AlphaFoldDB" id="A0AAU1TX24"/>
<evidence type="ECO:0000313" key="3">
    <source>
        <dbReference type="EMBL" id="WTS10121.1"/>
    </source>
</evidence>
<feature type="domain" description="Transposase IS110-like N-terminal" evidence="1">
    <location>
        <begin position="11"/>
        <end position="166"/>
    </location>
</feature>
<dbReference type="PANTHER" id="PTHR33055">
    <property type="entry name" value="TRANSPOSASE FOR INSERTION SEQUENCE ELEMENT IS1111A"/>
    <property type="match status" value="1"/>
</dbReference>
<accession>A0AAU1TX24</accession>
<evidence type="ECO:0000259" key="1">
    <source>
        <dbReference type="Pfam" id="PF01548"/>
    </source>
</evidence>
<sequence>MNGTSEIDVYLGLDVGKGEHHGTALTPTGKKVFDKPLPNNEPRLRELFTKLQAKHGTVLVVVDQPASIGALPLAVARDAGCRVAYLPGLTMRRIADLYPGEAKTDARDAAIIADAARTMPHTLRDLAPNDETIAELGMIVGFDDDLAGEVTRTKNRLRGLLTQVHPSLERVLGSRLDHPAVLVLLERYGSPAQLRKAGRRRLVSLLRPKAPRMAERLVEDIFAALDEQTVVVPGTDAAALIVPSLTGSLRSVLDQRKILATKIEELLEAHPLSPVLISMPGIGVRTAARILIDVGDGSNFKTAGHLAAYAGLAPATRRSGSSIRGEHPSRRGNKQLKRAFYLAAFASLSQPDSRAYYDKKRREGKHHVAAIVCLARRRIDVLFAMLRDGTFYDPAPTAAA</sequence>
<dbReference type="Pfam" id="PF02371">
    <property type="entry name" value="Transposase_20"/>
    <property type="match status" value="1"/>
</dbReference>
<dbReference type="GO" id="GO:0006313">
    <property type="term" value="P:DNA transposition"/>
    <property type="evidence" value="ECO:0007669"/>
    <property type="project" value="InterPro"/>
</dbReference>
<dbReference type="NCBIfam" id="NF033542">
    <property type="entry name" value="transpos_IS110"/>
    <property type="match status" value="1"/>
</dbReference>
<dbReference type="GO" id="GO:0004803">
    <property type="term" value="F:transposase activity"/>
    <property type="evidence" value="ECO:0007669"/>
    <property type="project" value="InterPro"/>
</dbReference>
<organism evidence="3">
    <name type="scientific">Streptomyces sp. NBC_00119</name>
    <dbReference type="NCBI Taxonomy" id="2975659"/>
    <lineage>
        <taxon>Bacteria</taxon>
        <taxon>Bacillati</taxon>
        <taxon>Actinomycetota</taxon>
        <taxon>Actinomycetes</taxon>
        <taxon>Kitasatosporales</taxon>
        <taxon>Streptomycetaceae</taxon>
        <taxon>Streptomyces</taxon>
    </lineage>
</organism>
<dbReference type="InterPro" id="IPR047650">
    <property type="entry name" value="Transpos_IS110"/>
</dbReference>
<feature type="domain" description="Transposase IS116/IS110/IS902 C-terminal" evidence="2">
    <location>
        <begin position="275"/>
        <end position="357"/>
    </location>
</feature>
<protein>
    <submittedName>
        <fullName evidence="3">IS110 family transposase</fullName>
    </submittedName>
</protein>
<evidence type="ECO:0000259" key="2">
    <source>
        <dbReference type="Pfam" id="PF02371"/>
    </source>
</evidence>
<dbReference type="EMBL" id="CP108195">
    <property type="protein sequence ID" value="WTS10121.1"/>
    <property type="molecule type" value="Genomic_DNA"/>
</dbReference>
<proteinExistence type="predicted"/>
<gene>
    <name evidence="3" type="ORF">OHU69_02850</name>
</gene>
<name>A0AAU1TX24_9ACTN</name>
<dbReference type="PANTHER" id="PTHR33055:SF3">
    <property type="entry name" value="PUTATIVE TRANSPOSASE FOR IS117-RELATED"/>
    <property type="match status" value="1"/>
</dbReference>
<dbReference type="GO" id="GO:0003677">
    <property type="term" value="F:DNA binding"/>
    <property type="evidence" value="ECO:0007669"/>
    <property type="project" value="InterPro"/>
</dbReference>
<reference evidence="3" key="1">
    <citation type="submission" date="2022-10" db="EMBL/GenBank/DDBJ databases">
        <title>The complete genomes of actinobacterial strains from the NBC collection.</title>
        <authorList>
            <person name="Joergensen T.S."/>
            <person name="Alvarez Arevalo M."/>
            <person name="Sterndorff E.B."/>
            <person name="Faurdal D."/>
            <person name="Vuksanovic O."/>
            <person name="Mourched A.-S."/>
            <person name="Charusanti P."/>
            <person name="Shaw S."/>
            <person name="Blin K."/>
            <person name="Weber T."/>
        </authorList>
    </citation>
    <scope>NUCLEOTIDE SEQUENCE</scope>
    <source>
        <strain evidence="3">NBC_00119</strain>
    </source>
</reference>
<dbReference type="InterPro" id="IPR002525">
    <property type="entry name" value="Transp_IS110-like_N"/>
</dbReference>
<dbReference type="InterPro" id="IPR003346">
    <property type="entry name" value="Transposase_20"/>
</dbReference>
<dbReference type="Pfam" id="PF01548">
    <property type="entry name" value="DEDD_Tnp_IS110"/>
    <property type="match status" value="1"/>
</dbReference>